<feature type="signal peptide" evidence="1">
    <location>
        <begin position="1"/>
        <end position="20"/>
    </location>
</feature>
<evidence type="ECO:0000256" key="1">
    <source>
        <dbReference type="SAM" id="SignalP"/>
    </source>
</evidence>
<name>A0A9P0B5T2_BRAAE</name>
<proteinExistence type="predicted"/>
<feature type="chain" id="PRO_5040137700" evidence="1">
    <location>
        <begin position="21"/>
        <end position="147"/>
    </location>
</feature>
<dbReference type="InterPro" id="IPR019172">
    <property type="entry name" value="Osteopetrosis-assoc_TM_1"/>
</dbReference>
<organism evidence="2 3">
    <name type="scientific">Brassicogethes aeneus</name>
    <name type="common">Rape pollen beetle</name>
    <name type="synonym">Meligethes aeneus</name>
    <dbReference type="NCBI Taxonomy" id="1431903"/>
    <lineage>
        <taxon>Eukaryota</taxon>
        <taxon>Metazoa</taxon>
        <taxon>Ecdysozoa</taxon>
        <taxon>Arthropoda</taxon>
        <taxon>Hexapoda</taxon>
        <taxon>Insecta</taxon>
        <taxon>Pterygota</taxon>
        <taxon>Neoptera</taxon>
        <taxon>Endopterygota</taxon>
        <taxon>Coleoptera</taxon>
        <taxon>Polyphaga</taxon>
        <taxon>Cucujiformia</taxon>
        <taxon>Nitidulidae</taxon>
        <taxon>Meligethinae</taxon>
        <taxon>Brassicogethes</taxon>
    </lineage>
</organism>
<keyword evidence="1" id="KW-0732">Signal</keyword>
<dbReference type="OrthoDB" id="8021850at2759"/>
<gene>
    <name evidence="2" type="ORF">MELIAE_LOCUS8615</name>
</gene>
<protein>
    <submittedName>
        <fullName evidence="2">Uncharacterized protein</fullName>
    </submittedName>
</protein>
<evidence type="ECO:0000313" key="3">
    <source>
        <dbReference type="Proteomes" id="UP001154078"/>
    </source>
</evidence>
<dbReference type="PANTHER" id="PTHR15644">
    <property type="entry name" value="OSTEOPETROSIS ASSOCIATED TRANSMEMBRANE PROTEIN 1"/>
    <property type="match status" value="1"/>
</dbReference>
<keyword evidence="3" id="KW-1185">Reference proteome</keyword>
<accession>A0A9P0B5T2</accession>
<sequence>MQIFIIYITLHTILIPKIFCNVIIENENCTKLQDEFAKAVSNFTSCGVFHSRPINICEKCVDSYLDLDQTYRKMNELAINDSKCIDYFVGQDRLQIVHTLYMASVNLWEEAKCSKCFDVVNGQLTNNLSADTETFLKLYKKNCCLFK</sequence>
<dbReference type="Pfam" id="PF09777">
    <property type="entry name" value="OSTMP1"/>
    <property type="match status" value="1"/>
</dbReference>
<evidence type="ECO:0000313" key="2">
    <source>
        <dbReference type="EMBL" id="CAH0558062.1"/>
    </source>
</evidence>
<dbReference type="AlphaFoldDB" id="A0A9P0B5T2"/>
<reference evidence="2" key="1">
    <citation type="submission" date="2021-12" db="EMBL/GenBank/DDBJ databases">
        <authorList>
            <person name="King R."/>
        </authorList>
    </citation>
    <scope>NUCLEOTIDE SEQUENCE</scope>
</reference>
<dbReference type="Proteomes" id="UP001154078">
    <property type="component" value="Chromosome 5"/>
</dbReference>
<dbReference type="GO" id="GO:0005829">
    <property type="term" value="C:cytosol"/>
    <property type="evidence" value="ECO:0007669"/>
    <property type="project" value="TreeGrafter"/>
</dbReference>
<dbReference type="PANTHER" id="PTHR15644:SF2">
    <property type="entry name" value="OSTEOPETROSIS-ASSOCIATED TRANSMEMBRANE PROTEIN 1"/>
    <property type="match status" value="1"/>
</dbReference>
<dbReference type="EMBL" id="OV121136">
    <property type="protein sequence ID" value="CAH0558062.1"/>
    <property type="molecule type" value="Genomic_DNA"/>
</dbReference>